<evidence type="ECO:0000313" key="2">
    <source>
        <dbReference type="EMBL" id="MDV7293778.1"/>
    </source>
</evidence>
<feature type="domain" description="TPR repeat" evidence="1">
    <location>
        <begin position="202"/>
        <end position="433"/>
    </location>
</feature>
<dbReference type="EMBL" id="JAWLVV010000031">
    <property type="protein sequence ID" value="MDV7293778.1"/>
    <property type="molecule type" value="Genomic_DNA"/>
</dbReference>
<accession>A0AAE4VGM7</accession>
<reference evidence="2" key="1">
    <citation type="submission" date="2023-10" db="EMBL/GenBank/DDBJ databases">
        <title>Mycolicibacterium fortuitum clinical isolates causing pulmonary infections in humans.</title>
        <authorList>
            <person name="Mejia-Ponce P.M."/>
            <person name="Zenteno-Cuevas R."/>
            <person name="Licona-Cassani C."/>
        </authorList>
    </citation>
    <scope>NUCLEOTIDE SEQUENCE</scope>
    <source>
        <strain evidence="2">M8</strain>
    </source>
</reference>
<dbReference type="InterPro" id="IPR057037">
    <property type="entry name" value="TPR_rep_actino"/>
</dbReference>
<evidence type="ECO:0000259" key="1">
    <source>
        <dbReference type="Pfam" id="PF23275"/>
    </source>
</evidence>
<dbReference type="Pfam" id="PF23275">
    <property type="entry name" value="TPR_23"/>
    <property type="match status" value="1"/>
</dbReference>
<dbReference type="RefSeq" id="WP_317722456.1">
    <property type="nucleotide sequence ID" value="NZ_JAWLVK010000030.1"/>
</dbReference>
<dbReference type="Proteomes" id="UP001186041">
    <property type="component" value="Unassembled WGS sequence"/>
</dbReference>
<dbReference type="AlphaFoldDB" id="A0AAE4VGM7"/>
<gene>
    <name evidence="2" type="ORF">R4485_26860</name>
</gene>
<sequence length="753" mass="78644">MTLTRSQLQDWKPETLQSLGQGWKALADSIESLFDRYKSAVTGEAPDYWEGECADAAVGRAESDARAAANVGDHLRAIGDTAIQGYHDIDAPLRRALDAITGAEGAGFTVAEDLSVSKSGKASPGDKAAAQSWRDQIVAAADDTERADTAAKDALAAAKDGLRVAFVAPATLGGEQGHDDGKQLLDDPSKMSPEQLQRLAEAGYLSPEDLQALAAGQTVTISASQMEYLNAVARSLDGKTPQQIEALLSTLPPGAQQALMNGMQLLSTDNVTASVRGDKDIPTDGALNLLPAQMAGQLTRPDRVAAGFNAVPGGGPYVALNGVAENQATARLAALSDPSFKHGTGLDTAIMNTARDYLGGQVRAENDHSQVLAVDGQISDPRATLTEPMFNAVADDKAVVAAAVTDSQSHQFLSDAFKHGWGDDGSTMRNLFQITAQDAVINDPGNAADALRATQAGDIAESVSRYMSDDNKNLLHLSDGEGRYTTVGDRNPELIRGLANDLAPYYSTLAGSQSIPDVGHFTNVSDLARMYSVLASDPTAGVSAAQATIAQELALAQSYGSGGPAEFAQVAGQMQHALEAGTERAMTSLNQGDIYRANWEAAVDAAQWDTAKAAGSVILGEIPGADALKKLIDVASPGLKLGELGIVDPSQVTDPTNSAAHDTATSILNSNHVTQSIIDGLLARDPSILNNPAWAESKLLSADGTHIQIDSATDQGRAAEILGPQYGLSPERWLTQSTIGHVNNGELIVAGRQ</sequence>
<proteinExistence type="predicted"/>
<organism evidence="2 3">
    <name type="scientific">Mycolicibacterium fortuitum</name>
    <name type="common">Mycobacterium fortuitum</name>
    <dbReference type="NCBI Taxonomy" id="1766"/>
    <lineage>
        <taxon>Bacteria</taxon>
        <taxon>Bacillati</taxon>
        <taxon>Actinomycetota</taxon>
        <taxon>Actinomycetes</taxon>
        <taxon>Mycobacteriales</taxon>
        <taxon>Mycobacteriaceae</taxon>
        <taxon>Mycolicibacterium</taxon>
    </lineage>
</organism>
<name>A0AAE4VGM7_MYCFO</name>
<evidence type="ECO:0000313" key="3">
    <source>
        <dbReference type="Proteomes" id="UP001186041"/>
    </source>
</evidence>
<comment type="caution">
    <text evidence="2">The sequence shown here is derived from an EMBL/GenBank/DDBJ whole genome shotgun (WGS) entry which is preliminary data.</text>
</comment>
<protein>
    <recommendedName>
        <fullName evidence="1">TPR repeat domain-containing protein</fullName>
    </recommendedName>
</protein>